<evidence type="ECO:0000313" key="3">
    <source>
        <dbReference type="EMBL" id="AIS53417.1"/>
    </source>
</evidence>
<organism evidence="3 4">
    <name type="scientific">Thermoanaerobacter kivui</name>
    <name type="common">Acetogenium kivui</name>
    <dbReference type="NCBI Taxonomy" id="2325"/>
    <lineage>
        <taxon>Bacteria</taxon>
        <taxon>Bacillati</taxon>
        <taxon>Bacillota</taxon>
        <taxon>Clostridia</taxon>
        <taxon>Thermoanaerobacterales</taxon>
        <taxon>Thermoanaerobacteraceae</taxon>
        <taxon>Thermoanaerobacter</taxon>
    </lineage>
</organism>
<dbReference type="GO" id="GO:0016779">
    <property type="term" value="F:nucleotidyltransferase activity"/>
    <property type="evidence" value="ECO:0007669"/>
    <property type="project" value="UniProtKB-ARBA"/>
</dbReference>
<dbReference type="HOGENOM" id="CLU_071013_1_0_9"/>
<dbReference type="Pfam" id="PF12804">
    <property type="entry name" value="NTP_transf_3"/>
    <property type="match status" value="1"/>
</dbReference>
<evidence type="ECO:0000259" key="2">
    <source>
        <dbReference type="Pfam" id="PF12804"/>
    </source>
</evidence>
<dbReference type="Gene3D" id="3.90.550.10">
    <property type="entry name" value="Spore Coat Polysaccharide Biosynthesis Protein SpsA, Chain A"/>
    <property type="match status" value="1"/>
</dbReference>
<evidence type="ECO:0000313" key="4">
    <source>
        <dbReference type="Proteomes" id="UP000029669"/>
    </source>
</evidence>
<reference evidence="4" key="1">
    <citation type="journal article" date="2015" name="Genome Announc.">
        <title>Whole-Genome Sequences of 80 Environmental and Clinical Isolates of Burkholderia pseudomallei.</title>
        <authorList>
            <person name="Johnson S.L."/>
            <person name="Baker A.L."/>
            <person name="Chain P.S."/>
            <person name="Currie B.J."/>
            <person name="Daligault H.E."/>
            <person name="Davenport K.W."/>
            <person name="Davis C.B."/>
            <person name="Inglis T.J."/>
            <person name="Kaestli M."/>
            <person name="Koren S."/>
            <person name="Mayo M."/>
            <person name="Merritt A.J."/>
            <person name="Price E.P."/>
            <person name="Sarovich D.S."/>
            <person name="Warner J."/>
            <person name="Rosovitz M.J."/>
        </authorList>
    </citation>
    <scope>NUCLEOTIDE SEQUENCE [LARGE SCALE GENOMIC DNA]</scope>
    <source>
        <strain evidence="4">DSM 2030</strain>
    </source>
</reference>
<keyword evidence="1" id="KW-0808">Transferase</keyword>
<protein>
    <submittedName>
        <fullName evidence="3">Molybdopterin-guanine dinucleotide biosynthesis protein A</fullName>
    </submittedName>
</protein>
<dbReference type="KEGG" id="tki:TKV_c22890"/>
<accession>A0A097AUB0</accession>
<name>A0A097AUB0_THEKI</name>
<dbReference type="EMBL" id="CP009170">
    <property type="protein sequence ID" value="AIS53417.1"/>
    <property type="molecule type" value="Genomic_DNA"/>
</dbReference>
<sequence>MNAIILAGSSKEDKLPDKAFVEINGKYMISYVIEALRGCDKIDKIAVVGDADKLKEKNIQGIDMIIEQSDNIMDNVLKGVQPFKNDRRVLILSCDIPMLTKEAVCDFIEKAEATGADLCYPIVRKEDNERKFPDAKRTYARIKEGTFTGGNIFYVNPAIIDRLIKSARQFIAYRKKPWKLGKLLGGKILFLFIIGRLSIPHIEKKVEELFNIKGKAIISPYPEIGNDVDKKEDVIMASKYLKDK</sequence>
<dbReference type="InterPro" id="IPR029044">
    <property type="entry name" value="Nucleotide-diphossugar_trans"/>
</dbReference>
<dbReference type="STRING" id="2325.TKV_c22890"/>
<dbReference type="OrthoDB" id="159246at2"/>
<dbReference type="InterPro" id="IPR025877">
    <property type="entry name" value="MobA-like_NTP_Trfase"/>
</dbReference>
<proteinExistence type="predicted"/>
<gene>
    <name evidence="3" type="ORF">TKV_c22890</name>
</gene>
<keyword evidence="4" id="KW-1185">Reference proteome</keyword>
<dbReference type="PANTHER" id="PTHR19136:SF81">
    <property type="entry name" value="MOLYBDENUM COFACTOR GUANYLYLTRANSFERASE"/>
    <property type="match status" value="1"/>
</dbReference>
<evidence type="ECO:0000256" key="1">
    <source>
        <dbReference type="ARBA" id="ARBA00022679"/>
    </source>
</evidence>
<dbReference type="Proteomes" id="UP000029669">
    <property type="component" value="Chromosome"/>
</dbReference>
<dbReference type="RefSeq" id="WP_049685991.1">
    <property type="nucleotide sequence ID" value="NZ_CP009170.1"/>
</dbReference>
<dbReference type="SUPFAM" id="SSF53448">
    <property type="entry name" value="Nucleotide-diphospho-sugar transferases"/>
    <property type="match status" value="1"/>
</dbReference>
<dbReference type="PANTHER" id="PTHR19136">
    <property type="entry name" value="MOLYBDENUM COFACTOR GUANYLYLTRANSFERASE"/>
    <property type="match status" value="1"/>
</dbReference>
<dbReference type="eggNOG" id="COG0746">
    <property type="taxonomic scope" value="Bacteria"/>
</dbReference>
<dbReference type="AlphaFoldDB" id="A0A097AUB0"/>
<feature type="domain" description="MobA-like NTP transferase" evidence="2">
    <location>
        <begin position="3"/>
        <end position="126"/>
    </location>
</feature>